<dbReference type="InterPro" id="IPR009197">
    <property type="entry name" value="MlrC"/>
</dbReference>
<proteinExistence type="inferred from homology"/>
<keyword evidence="1" id="KW-0645">Protease</keyword>
<feature type="domain" description="Microcystin LR degradation protein MlrC C-terminal" evidence="2">
    <location>
        <begin position="319"/>
        <end position="496"/>
    </location>
</feature>
<dbReference type="InterPro" id="IPR015995">
    <property type="entry name" value="MlrC_N"/>
</dbReference>
<keyword evidence="1" id="KW-0479">Metal-binding</keyword>
<gene>
    <name evidence="4" type="ORF">V6575_16605</name>
</gene>
<dbReference type="Proteomes" id="UP001385499">
    <property type="component" value="Unassembled WGS sequence"/>
</dbReference>
<dbReference type="Pfam" id="PF07171">
    <property type="entry name" value="MlrC_C"/>
    <property type="match status" value="1"/>
</dbReference>
<protein>
    <recommendedName>
        <fullName evidence="1">Microcystinase C</fullName>
        <shortName evidence="1">MlrC</shortName>
    </recommendedName>
</protein>
<accession>A0ABU8TNF8</accession>
<keyword evidence="1" id="KW-0378">Hydrolase</keyword>
<evidence type="ECO:0000313" key="4">
    <source>
        <dbReference type="EMBL" id="MEJ8475716.1"/>
    </source>
</evidence>
<feature type="domain" description="Microcystin LR degradation protein MlrC N-terminal" evidence="3">
    <location>
        <begin position="16"/>
        <end position="306"/>
    </location>
</feature>
<comment type="caution">
    <text evidence="4">The sequence shown here is derived from an EMBL/GenBank/DDBJ whole genome shotgun (WGS) entry which is preliminary data.</text>
</comment>
<dbReference type="EMBL" id="JBAKIA010000012">
    <property type="protein sequence ID" value="MEJ8475716.1"/>
    <property type="molecule type" value="Genomic_DNA"/>
</dbReference>
<keyword evidence="5" id="KW-1185">Reference proteome</keyword>
<dbReference type="InterPro" id="IPR010799">
    <property type="entry name" value="MlrC_C"/>
</dbReference>
<name>A0ABU8TNF8_9HYPH</name>
<evidence type="ECO:0000256" key="1">
    <source>
        <dbReference type="PIRNR" id="PIRNR012702"/>
    </source>
</evidence>
<evidence type="ECO:0000313" key="5">
    <source>
        <dbReference type="Proteomes" id="UP001385499"/>
    </source>
</evidence>
<dbReference type="RefSeq" id="WP_340275922.1">
    <property type="nucleotide sequence ID" value="NZ_JBAKIA010000012.1"/>
</dbReference>
<evidence type="ECO:0000259" key="3">
    <source>
        <dbReference type="Pfam" id="PF07364"/>
    </source>
</evidence>
<sequence length="522" mass="55094">MSVLVSKERRVGVKKRVAIAGFLHETNTFAPSLATYDHFVEGGGHMPLSCGDELLERCQGVNIGISGAVVFGNHANWDLVPLLWAAAIPSAHVDEIAFEKILRDLILRLEAAGDLDGVYLDLHGAMVCQHIDDGEGEIIARVRAVVGPDVSVAVTLDLHGNVTQKMVTESDVMVAYRTYPHVDMAESGRRTAVQLNALMMRGAPFAKTFRQLPFLIPIPWQCTDIEPAKSLYSSLAQAEGGMVSSLSFLTGFPAADFADCGPCVLGYGEDAVAVQTAVDDFCAQVLDRETDFGGKAYSPDEGIALAISLSARATKPIVIADTQDNPGAGGDSNTAGLLKALVEADAQRTALGLMVDPDAARLVHEAGEGAEIPLTLGGKSGVVGDIPFSGTFRIEKLSDGKFTTTGPYYGGAQMDLGPSACLVLGGVRVVLASKKVQMADQAMYRFVGIEPMDQAILVNKSSVHFRADFAPIAADILVCTAPGPMALYASDLPFKKLSEGIRLSPGGPAFNSDQQEAVAKAS</sequence>
<organism evidence="4 5">
    <name type="scientific">Roseibium algae</name>
    <dbReference type="NCBI Taxonomy" id="3123038"/>
    <lineage>
        <taxon>Bacteria</taxon>
        <taxon>Pseudomonadati</taxon>
        <taxon>Pseudomonadota</taxon>
        <taxon>Alphaproteobacteria</taxon>
        <taxon>Hyphomicrobiales</taxon>
        <taxon>Stappiaceae</taxon>
        <taxon>Roseibium</taxon>
    </lineage>
</organism>
<comment type="function">
    <text evidence="1">Involved in peptidolytic degradation of cyclic heptapeptide hepatotoxin microcystin (MC).</text>
</comment>
<dbReference type="PIRSF" id="PIRSF012702">
    <property type="entry name" value="UCP012702"/>
    <property type="match status" value="1"/>
</dbReference>
<evidence type="ECO:0000259" key="2">
    <source>
        <dbReference type="Pfam" id="PF07171"/>
    </source>
</evidence>
<dbReference type="Pfam" id="PF07364">
    <property type="entry name" value="DUF1485"/>
    <property type="match status" value="1"/>
</dbReference>
<keyword evidence="1" id="KW-0482">Metalloprotease</keyword>
<comment type="cofactor">
    <cofactor evidence="1">
        <name>Zn(2+)</name>
        <dbReference type="ChEBI" id="CHEBI:29105"/>
    </cofactor>
    <text evidence="1">Binds 1 zinc ion per subunit.</text>
</comment>
<comment type="similarity">
    <text evidence="1">Belongs to the peptidase M81 family.</text>
</comment>
<reference evidence="4 5" key="1">
    <citation type="submission" date="2024-02" db="EMBL/GenBank/DDBJ databases">
        <title>Roseibium algae sp. nov., isolated from marine alga (Grateloupia sp.), showing potential in myo-inositol conversion.</title>
        <authorList>
            <person name="Wang Y."/>
        </authorList>
    </citation>
    <scope>NUCLEOTIDE SEQUENCE [LARGE SCALE GENOMIC DNA]</scope>
    <source>
        <strain evidence="4 5">H3510</strain>
    </source>
</reference>